<dbReference type="InterPro" id="IPR017850">
    <property type="entry name" value="Alkaline_phosphatase_core_sf"/>
</dbReference>
<evidence type="ECO:0000313" key="7">
    <source>
        <dbReference type="EMBL" id="GLQ34607.1"/>
    </source>
</evidence>
<keyword evidence="3" id="KW-0378">Hydrolase</keyword>
<feature type="chain" id="PRO_5045709923" evidence="5">
    <location>
        <begin position="24"/>
        <end position="427"/>
    </location>
</feature>
<dbReference type="PANTHER" id="PTHR42693:SF53">
    <property type="entry name" value="ENDO-4-O-SULFATASE"/>
    <property type="match status" value="1"/>
</dbReference>
<dbReference type="InterPro" id="IPR024607">
    <property type="entry name" value="Sulfatase_CS"/>
</dbReference>
<name>A0ABQ5VTV9_9RHOB</name>
<feature type="domain" description="Sulfatase N-terminal" evidence="6">
    <location>
        <begin position="25"/>
        <end position="330"/>
    </location>
</feature>
<evidence type="ECO:0000256" key="4">
    <source>
        <dbReference type="ARBA" id="ARBA00022837"/>
    </source>
</evidence>
<reference evidence="8" key="1">
    <citation type="journal article" date="2019" name="Int. J. Syst. Evol. Microbiol.">
        <title>The Global Catalogue of Microorganisms (GCM) 10K type strain sequencing project: providing services to taxonomists for standard genome sequencing and annotation.</title>
        <authorList>
            <consortium name="The Broad Institute Genomics Platform"/>
            <consortium name="The Broad Institute Genome Sequencing Center for Infectious Disease"/>
            <person name="Wu L."/>
            <person name="Ma J."/>
        </authorList>
    </citation>
    <scope>NUCLEOTIDE SEQUENCE [LARGE SCALE GENOMIC DNA]</scope>
    <source>
        <strain evidence="8">NBRC 110140</strain>
    </source>
</reference>
<dbReference type="PANTHER" id="PTHR42693">
    <property type="entry name" value="ARYLSULFATASE FAMILY MEMBER"/>
    <property type="match status" value="1"/>
</dbReference>
<evidence type="ECO:0000256" key="3">
    <source>
        <dbReference type="ARBA" id="ARBA00022801"/>
    </source>
</evidence>
<keyword evidence="5" id="KW-0732">Signal</keyword>
<dbReference type="Proteomes" id="UP001156694">
    <property type="component" value="Unassembled WGS sequence"/>
</dbReference>
<sequence>MKRIATLTLITALIAVQVGTANANPNILLVIADDMGREVSPCYDLGSDKPAMPTLEHLCATGMVLENAYVAPTCSPTRASIITGKYGFRTGVGSVIKGSAKGLSSHETSLFDLFSAQAPTYATAVIGKWHLAKSDSNHPAKLGVENYYGLISGGLGDYYNWTAVENGKRVKVRDYSTSHLTDRAIEFIGAQNSPWFLWLAYNAPHTPFHVPPADLHSQGTLNPDAKITPRNARPYYLAALEALDHELGRLLGGLDAKTRANTVIIFMGDNGSPGKISRRFYASRGAKGGIFEGGTHVPMVFSGPRVMQGRSEALVNSTDLFSTIAALAGIQAHAPDSISMIPLLQGRPNGRDYAYVEHFGPTVSRANAGWAIRDQRYKLVELEDHAPMLFDLKHDPKEHIDLLSGAADARALAAKANLLQAYARLGK</sequence>
<dbReference type="RefSeq" id="WP_284376486.1">
    <property type="nucleotide sequence ID" value="NZ_BSNN01000002.1"/>
</dbReference>
<feature type="signal peptide" evidence="5">
    <location>
        <begin position="1"/>
        <end position="23"/>
    </location>
</feature>
<gene>
    <name evidence="7" type="ORF">GCM10007939_08900</name>
</gene>
<dbReference type="SUPFAM" id="SSF53649">
    <property type="entry name" value="Alkaline phosphatase-like"/>
    <property type="match status" value="1"/>
</dbReference>
<protein>
    <submittedName>
        <fullName evidence="7">N-acetylgalactosamine-6-sulfatase</fullName>
    </submittedName>
</protein>
<keyword evidence="8" id="KW-1185">Reference proteome</keyword>
<comment type="caution">
    <text evidence="7">The sequence shown here is derived from an EMBL/GenBank/DDBJ whole genome shotgun (WGS) entry which is preliminary data.</text>
</comment>
<evidence type="ECO:0000259" key="6">
    <source>
        <dbReference type="Pfam" id="PF00884"/>
    </source>
</evidence>
<evidence type="ECO:0000256" key="2">
    <source>
        <dbReference type="ARBA" id="ARBA00022723"/>
    </source>
</evidence>
<dbReference type="InterPro" id="IPR000917">
    <property type="entry name" value="Sulfatase_N"/>
</dbReference>
<evidence type="ECO:0000256" key="5">
    <source>
        <dbReference type="SAM" id="SignalP"/>
    </source>
</evidence>
<organism evidence="7 8">
    <name type="scientific">Amylibacter marinus</name>
    <dbReference type="NCBI Taxonomy" id="1475483"/>
    <lineage>
        <taxon>Bacteria</taxon>
        <taxon>Pseudomonadati</taxon>
        <taxon>Pseudomonadota</taxon>
        <taxon>Alphaproteobacteria</taxon>
        <taxon>Rhodobacterales</taxon>
        <taxon>Paracoccaceae</taxon>
        <taxon>Amylibacter</taxon>
    </lineage>
</organism>
<accession>A0ABQ5VTV9</accession>
<dbReference type="PROSITE" id="PS00523">
    <property type="entry name" value="SULFATASE_1"/>
    <property type="match status" value="1"/>
</dbReference>
<dbReference type="Gene3D" id="3.40.720.10">
    <property type="entry name" value="Alkaline Phosphatase, subunit A"/>
    <property type="match status" value="1"/>
</dbReference>
<dbReference type="Gene3D" id="3.30.1120.10">
    <property type="match status" value="1"/>
</dbReference>
<keyword evidence="2" id="KW-0479">Metal-binding</keyword>
<comment type="similarity">
    <text evidence="1">Belongs to the sulfatase family.</text>
</comment>
<dbReference type="InterPro" id="IPR050738">
    <property type="entry name" value="Sulfatase"/>
</dbReference>
<evidence type="ECO:0000256" key="1">
    <source>
        <dbReference type="ARBA" id="ARBA00008779"/>
    </source>
</evidence>
<keyword evidence="4" id="KW-0106">Calcium</keyword>
<dbReference type="EMBL" id="BSNN01000002">
    <property type="protein sequence ID" value="GLQ34607.1"/>
    <property type="molecule type" value="Genomic_DNA"/>
</dbReference>
<dbReference type="Pfam" id="PF00884">
    <property type="entry name" value="Sulfatase"/>
    <property type="match status" value="1"/>
</dbReference>
<evidence type="ECO:0000313" key="8">
    <source>
        <dbReference type="Proteomes" id="UP001156694"/>
    </source>
</evidence>
<proteinExistence type="inferred from homology"/>